<accession>A0A8S5NB63</accession>
<evidence type="ECO:0000313" key="1">
    <source>
        <dbReference type="EMBL" id="DAD91926.1"/>
    </source>
</evidence>
<sequence length="433" mass="46109">MNLLDIVVKITADSSGVDDGMDSAKKKTTSWKNNVEKASKMTAKSFAVAQTAITKVVDVIGKVIESTSEYIVAQGKLNTAFETAGYSAETAQEAYTGLYKILGDTDTATETAQLMAKLARNQEDFATWTNIAAGVNGTFGDSLPINGLIEAANETAKVGQVTGVLADALNWAGISEDDFNESLANCSGEAERNSLIMNTLSGTYSDAADSFYKNNEQVIKSRENQVKLQESTAKLGEKFQELKNNFLDKLTPTFIKVMDAGIQFIDKVSKALDDSGLIEAIGSILEIAVGLLDPLADLIVTFLPALKVALDPVAKVMAIIADTANVIAGIFTLDFNRIGTALGMNVSKGQLSTYQKVVYGDTLKSTSYSESAGGWTGTGGYIEAGTGKYVPYSASNSTTNNYNITIPADNVQQFNDVVNIAQNQRRTSRMGGG</sequence>
<organism evidence="1">
    <name type="scientific">Siphoviridae sp. ctdLA8</name>
    <dbReference type="NCBI Taxonomy" id="2826398"/>
    <lineage>
        <taxon>Viruses</taxon>
        <taxon>Duplodnaviria</taxon>
        <taxon>Heunggongvirae</taxon>
        <taxon>Uroviricota</taxon>
        <taxon>Caudoviricetes</taxon>
    </lineage>
</organism>
<protein>
    <submittedName>
        <fullName evidence="1">Minor tail protein</fullName>
    </submittedName>
</protein>
<proteinExistence type="predicted"/>
<name>A0A8S5NB63_9CAUD</name>
<reference evidence="1" key="1">
    <citation type="journal article" date="2021" name="Proc. Natl. Acad. Sci. U.S.A.">
        <title>A Catalog of Tens of Thousands of Viruses from Human Metagenomes Reveals Hidden Associations with Chronic Diseases.</title>
        <authorList>
            <person name="Tisza M.J."/>
            <person name="Buck C.B."/>
        </authorList>
    </citation>
    <scope>NUCLEOTIDE SEQUENCE</scope>
    <source>
        <strain evidence="1">CtdLA8</strain>
    </source>
</reference>
<dbReference type="EMBL" id="BK015124">
    <property type="protein sequence ID" value="DAD91926.1"/>
    <property type="molecule type" value="Genomic_DNA"/>
</dbReference>